<accession>A0A1V3KPR1</accession>
<dbReference type="GO" id="GO:0005524">
    <property type="term" value="F:ATP binding"/>
    <property type="evidence" value="ECO:0007669"/>
    <property type="project" value="InterPro"/>
</dbReference>
<keyword evidence="1" id="KW-1133">Transmembrane helix</keyword>
<protein>
    <recommendedName>
        <fullName evidence="4">Peptidase M41 domain-containing protein</fullName>
    </recommendedName>
</protein>
<keyword evidence="1" id="KW-0472">Membrane</keyword>
<dbReference type="GO" id="GO:0004176">
    <property type="term" value="F:ATP-dependent peptidase activity"/>
    <property type="evidence" value="ECO:0007669"/>
    <property type="project" value="InterPro"/>
</dbReference>
<dbReference type="EMBL" id="MLAE01000008">
    <property type="protein sequence ID" value="OOF79662.1"/>
    <property type="molecule type" value="Genomic_DNA"/>
</dbReference>
<evidence type="ECO:0000256" key="1">
    <source>
        <dbReference type="SAM" id="Phobius"/>
    </source>
</evidence>
<dbReference type="GO" id="GO:0004222">
    <property type="term" value="F:metalloendopeptidase activity"/>
    <property type="evidence" value="ECO:0007669"/>
    <property type="project" value="InterPro"/>
</dbReference>
<sequence>MFGISLSSNPIRTIFSFIRQLIFMMANALFLALAIYGIFWFYLLLPTDFDTTLAQLIEIKPNTPEYRRFFSDLYSFSLSFGVFFVLAEKVVRFVCGIFSPKGDEQGDGQGRLSGRASVIRRKMTPQDIQYVGAHEAGHLLVYAALGQLPSSMKVKVKEHTDGTTSLGYVSAFTSKRVTQSRLFIEWQMLASLAGREGESILLQDNSLGSIYDNHEWFELARLYLKNHFKGIFYIEPLSEFEFNANEAKLNALKEKQTQLLQEFFSLNLSVYKQLTSILIEKKILYGHEIIPFFQQADIIFPQGFPFPFGRFEKFSDEWHLEEEYGGVGDIVDKILEQK</sequence>
<evidence type="ECO:0000313" key="2">
    <source>
        <dbReference type="EMBL" id="OOF79662.1"/>
    </source>
</evidence>
<organism evidence="2 3">
    <name type="scientific">Rodentibacter caecimuris</name>
    <dbReference type="NCBI Taxonomy" id="1796644"/>
    <lineage>
        <taxon>Bacteria</taxon>
        <taxon>Pseudomonadati</taxon>
        <taxon>Pseudomonadota</taxon>
        <taxon>Gammaproteobacteria</taxon>
        <taxon>Pasteurellales</taxon>
        <taxon>Pasteurellaceae</taxon>
        <taxon>Rodentibacter</taxon>
    </lineage>
</organism>
<evidence type="ECO:0000313" key="3">
    <source>
        <dbReference type="Proteomes" id="UP000189114"/>
    </source>
</evidence>
<dbReference type="RefSeq" id="WP_077476083.1">
    <property type="nucleotide sequence ID" value="NZ_MLAE01000008.1"/>
</dbReference>
<dbReference type="InterPro" id="IPR037219">
    <property type="entry name" value="Peptidase_M41-like"/>
</dbReference>
<dbReference type="Gene3D" id="1.20.58.760">
    <property type="entry name" value="Peptidase M41"/>
    <property type="match status" value="1"/>
</dbReference>
<feature type="transmembrane region" description="Helical" evidence="1">
    <location>
        <begin position="21"/>
        <end position="43"/>
    </location>
</feature>
<proteinExistence type="predicted"/>
<reference evidence="3" key="1">
    <citation type="submission" date="2016-10" db="EMBL/GenBank/DDBJ databases">
        <title>Rodentibacter gen. nov. and new species.</title>
        <authorList>
            <person name="Christensen H."/>
        </authorList>
    </citation>
    <scope>NUCLEOTIDE SEQUENCE [LARGE SCALE GENOMIC DNA]</scope>
    <source>
        <strain evidence="3">Ppn152</strain>
    </source>
</reference>
<comment type="caution">
    <text evidence="2">The sequence shown here is derived from an EMBL/GenBank/DDBJ whole genome shotgun (WGS) entry which is preliminary data.</text>
</comment>
<dbReference type="SUPFAM" id="SSF140990">
    <property type="entry name" value="FtsH protease domain-like"/>
    <property type="match status" value="1"/>
</dbReference>
<keyword evidence="1" id="KW-0812">Transmembrane</keyword>
<dbReference type="AlphaFoldDB" id="A0A1V3KPR1"/>
<name>A0A1V3KPR1_9PAST</name>
<dbReference type="Proteomes" id="UP000189114">
    <property type="component" value="Unassembled WGS sequence"/>
</dbReference>
<evidence type="ECO:0008006" key="4">
    <source>
        <dbReference type="Google" id="ProtNLM"/>
    </source>
</evidence>
<gene>
    <name evidence="2" type="ORF">BKG96_01290</name>
</gene>
<dbReference type="GO" id="GO:0006508">
    <property type="term" value="P:proteolysis"/>
    <property type="evidence" value="ECO:0007669"/>
    <property type="project" value="InterPro"/>
</dbReference>